<evidence type="ECO:0000313" key="2">
    <source>
        <dbReference type="Proteomes" id="UP001627284"/>
    </source>
</evidence>
<dbReference type="InterPro" id="IPR032567">
    <property type="entry name" value="RTL1-rel"/>
</dbReference>
<dbReference type="PANTHER" id="PTHR15503:SF22">
    <property type="entry name" value="TRANSPOSON TY3-I GAG POLYPROTEIN"/>
    <property type="match status" value="1"/>
</dbReference>
<dbReference type="Gene3D" id="3.10.10.10">
    <property type="entry name" value="HIV Type 1 Reverse Transcriptase, subunit A, domain 1"/>
    <property type="match status" value="1"/>
</dbReference>
<protein>
    <submittedName>
        <fullName evidence="1">Uncharacterized protein</fullName>
    </submittedName>
</protein>
<reference evidence="1 2" key="1">
    <citation type="submission" date="2024-05" db="EMBL/GenBank/DDBJ databases">
        <title>De novo assembly of an allotetraploid wild potato.</title>
        <authorList>
            <person name="Hosaka A.J."/>
        </authorList>
    </citation>
    <scope>NUCLEOTIDE SEQUENCE [LARGE SCALE GENOMIC DNA]</scope>
    <source>
        <tissue evidence="1">Young leaves</tissue>
    </source>
</reference>
<dbReference type="SUPFAM" id="SSF56672">
    <property type="entry name" value="DNA/RNA polymerases"/>
    <property type="match status" value="1"/>
</dbReference>
<dbReference type="EMBL" id="JBJKTR010000016">
    <property type="protein sequence ID" value="KAL3339271.1"/>
    <property type="molecule type" value="Genomic_DNA"/>
</dbReference>
<dbReference type="EMBL" id="JBJKTR010000016">
    <property type="protein sequence ID" value="KAL3339272.1"/>
    <property type="molecule type" value="Genomic_DNA"/>
</dbReference>
<dbReference type="EMBL" id="JBJKTR010000016">
    <property type="protein sequence ID" value="KAL3339269.1"/>
    <property type="molecule type" value="Genomic_DNA"/>
</dbReference>
<accession>A0ABD2S576</accession>
<dbReference type="PANTHER" id="PTHR15503">
    <property type="entry name" value="LDOC1 RELATED"/>
    <property type="match status" value="1"/>
</dbReference>
<dbReference type="Proteomes" id="UP001627284">
    <property type="component" value="Unassembled WGS sequence"/>
</dbReference>
<dbReference type="InterPro" id="IPR043502">
    <property type="entry name" value="DNA/RNA_pol_sf"/>
</dbReference>
<dbReference type="AlphaFoldDB" id="A0ABD2S576"/>
<evidence type="ECO:0000313" key="1">
    <source>
        <dbReference type="EMBL" id="KAL3339272.1"/>
    </source>
</evidence>
<gene>
    <name evidence="1" type="ORF">AABB24_028083</name>
</gene>
<sequence length="186" mass="20991">MLIEDLYILSLHGADLVLGVSWLAKLGPVLTNYVTRTLKFNLGGNQVVWQDVSPTNVQLVQLHSLRRMAATKAIAPCFCLEIVTGYNSVTEQPTVELATLLELYADVFQKPSRLSPSCIQDHAIHLKSGAHSVNIKPYRYPYFQKHVMEQMVSKMLKERVIRASTSPFSSPMLLVQKKDGTWRFLC</sequence>
<proteinExistence type="predicted"/>
<dbReference type="EMBL" id="JBJKTR010000016">
    <property type="protein sequence ID" value="KAL3339270.1"/>
    <property type="molecule type" value="Genomic_DNA"/>
</dbReference>
<organism evidence="1 2">
    <name type="scientific">Solanum stoloniferum</name>
    <dbReference type="NCBI Taxonomy" id="62892"/>
    <lineage>
        <taxon>Eukaryota</taxon>
        <taxon>Viridiplantae</taxon>
        <taxon>Streptophyta</taxon>
        <taxon>Embryophyta</taxon>
        <taxon>Tracheophyta</taxon>
        <taxon>Spermatophyta</taxon>
        <taxon>Magnoliopsida</taxon>
        <taxon>eudicotyledons</taxon>
        <taxon>Gunneridae</taxon>
        <taxon>Pentapetalae</taxon>
        <taxon>asterids</taxon>
        <taxon>lamiids</taxon>
        <taxon>Solanales</taxon>
        <taxon>Solanaceae</taxon>
        <taxon>Solanoideae</taxon>
        <taxon>Solaneae</taxon>
        <taxon>Solanum</taxon>
    </lineage>
</organism>
<name>A0ABD2S576_9SOLN</name>
<keyword evidence="2" id="KW-1185">Reference proteome</keyword>
<comment type="caution">
    <text evidence="1">The sequence shown here is derived from an EMBL/GenBank/DDBJ whole genome shotgun (WGS) entry which is preliminary data.</text>
</comment>